<feature type="transmembrane region" description="Helical" evidence="1">
    <location>
        <begin position="118"/>
        <end position="141"/>
    </location>
</feature>
<name>A0A3A4ZGB1_UNCKA</name>
<sequence>MRKIIILFLMGTVLVILQTSFFSVLFGNLANPNLIFAFCFAFLIVGDKESAFQGGIIFGLTLDILLATIPGLTSVFLVVSIALADVFERTILRGTRSYYLVLAVSSYLYHFLGTGKIYISSGMFLGIILTLVSCVGFAWGIMNYSGFKRKSII</sequence>
<dbReference type="EMBL" id="QZJF01000005">
    <property type="protein sequence ID" value="RJR28038.1"/>
    <property type="molecule type" value="Genomic_DNA"/>
</dbReference>
<evidence type="ECO:0000313" key="3">
    <source>
        <dbReference type="Proteomes" id="UP000265540"/>
    </source>
</evidence>
<evidence type="ECO:0000256" key="1">
    <source>
        <dbReference type="SAM" id="Phobius"/>
    </source>
</evidence>
<dbReference type="Proteomes" id="UP000265540">
    <property type="component" value="Unassembled WGS sequence"/>
</dbReference>
<proteinExistence type="predicted"/>
<accession>A0A3A4ZGB1</accession>
<gene>
    <name evidence="2" type="ORF">C4561_00865</name>
</gene>
<feature type="transmembrane region" description="Helical" evidence="1">
    <location>
        <begin position="96"/>
        <end position="112"/>
    </location>
</feature>
<reference evidence="2 3" key="1">
    <citation type="journal article" date="2017" name="ISME J.">
        <title>Energy and carbon metabolisms in a deep terrestrial subsurface fluid microbial community.</title>
        <authorList>
            <person name="Momper L."/>
            <person name="Jungbluth S.P."/>
            <person name="Lee M.D."/>
            <person name="Amend J.P."/>
        </authorList>
    </citation>
    <scope>NUCLEOTIDE SEQUENCE [LARGE SCALE GENOMIC DNA]</scope>
    <source>
        <strain evidence="2">SURF_46</strain>
    </source>
</reference>
<feature type="transmembrane region" description="Helical" evidence="1">
    <location>
        <begin position="56"/>
        <end position="84"/>
    </location>
</feature>
<protein>
    <recommendedName>
        <fullName evidence="4">Rod shape-determining protein MreD</fullName>
    </recommendedName>
</protein>
<keyword evidence="1" id="KW-0472">Membrane</keyword>
<comment type="caution">
    <text evidence="2">The sequence shown here is derived from an EMBL/GenBank/DDBJ whole genome shotgun (WGS) entry which is preliminary data.</text>
</comment>
<keyword evidence="1" id="KW-0812">Transmembrane</keyword>
<dbReference type="AlphaFoldDB" id="A0A3A4ZGB1"/>
<organism evidence="2 3">
    <name type="scientific">candidate division WWE3 bacterium</name>
    <dbReference type="NCBI Taxonomy" id="2053526"/>
    <lineage>
        <taxon>Bacteria</taxon>
        <taxon>Katanobacteria</taxon>
    </lineage>
</organism>
<evidence type="ECO:0000313" key="2">
    <source>
        <dbReference type="EMBL" id="RJR28038.1"/>
    </source>
</evidence>
<evidence type="ECO:0008006" key="4">
    <source>
        <dbReference type="Google" id="ProtNLM"/>
    </source>
</evidence>
<keyword evidence="1" id="KW-1133">Transmembrane helix</keyword>